<feature type="transmembrane region" description="Helical" evidence="1">
    <location>
        <begin position="92"/>
        <end position="109"/>
    </location>
</feature>
<comment type="caution">
    <text evidence="2">The sequence shown here is derived from an EMBL/GenBank/DDBJ whole genome shotgun (WGS) entry which is preliminary data.</text>
</comment>
<dbReference type="PATRIC" id="fig|1423726.3.peg.147"/>
<feature type="transmembrane region" description="Helical" evidence="1">
    <location>
        <begin position="146"/>
        <end position="168"/>
    </location>
</feature>
<dbReference type="Proteomes" id="UP000051461">
    <property type="component" value="Unassembled WGS sequence"/>
</dbReference>
<keyword evidence="1" id="KW-0472">Membrane</keyword>
<feature type="transmembrane region" description="Helical" evidence="1">
    <location>
        <begin position="66"/>
        <end position="86"/>
    </location>
</feature>
<accession>A0A0R1GUX7</accession>
<dbReference type="AlphaFoldDB" id="A0A0R1GUX7"/>
<name>A0A0R1GUX7_9LACO</name>
<evidence type="ECO:0000313" key="2">
    <source>
        <dbReference type="EMBL" id="KRK35412.1"/>
    </source>
</evidence>
<proteinExistence type="predicted"/>
<keyword evidence="1" id="KW-0812">Transmembrane</keyword>
<evidence type="ECO:0000256" key="1">
    <source>
        <dbReference type="SAM" id="Phobius"/>
    </source>
</evidence>
<organism evidence="2 3">
    <name type="scientific">Loigolactobacillus bifermentans DSM 20003</name>
    <dbReference type="NCBI Taxonomy" id="1423726"/>
    <lineage>
        <taxon>Bacteria</taxon>
        <taxon>Bacillati</taxon>
        <taxon>Bacillota</taxon>
        <taxon>Bacilli</taxon>
        <taxon>Lactobacillales</taxon>
        <taxon>Lactobacillaceae</taxon>
        <taxon>Loigolactobacillus</taxon>
    </lineage>
</organism>
<reference evidence="2 3" key="1">
    <citation type="journal article" date="2015" name="Genome Announc.">
        <title>Expanding the biotechnology potential of lactobacilli through comparative genomics of 213 strains and associated genera.</title>
        <authorList>
            <person name="Sun Z."/>
            <person name="Harris H.M."/>
            <person name="McCann A."/>
            <person name="Guo C."/>
            <person name="Argimon S."/>
            <person name="Zhang W."/>
            <person name="Yang X."/>
            <person name="Jeffery I.B."/>
            <person name="Cooney J.C."/>
            <person name="Kagawa T.F."/>
            <person name="Liu W."/>
            <person name="Song Y."/>
            <person name="Salvetti E."/>
            <person name="Wrobel A."/>
            <person name="Rasinkangas P."/>
            <person name="Parkhill J."/>
            <person name="Rea M.C."/>
            <person name="O'Sullivan O."/>
            <person name="Ritari J."/>
            <person name="Douillard F.P."/>
            <person name="Paul Ross R."/>
            <person name="Yang R."/>
            <person name="Briner A.E."/>
            <person name="Felis G.E."/>
            <person name="de Vos W.M."/>
            <person name="Barrangou R."/>
            <person name="Klaenhammer T.R."/>
            <person name="Caufield P.W."/>
            <person name="Cui Y."/>
            <person name="Zhang H."/>
            <person name="O'Toole P.W."/>
        </authorList>
    </citation>
    <scope>NUCLEOTIDE SEQUENCE [LARGE SCALE GENOMIC DNA]</scope>
    <source>
        <strain evidence="2 3">DSM 20003</strain>
    </source>
</reference>
<dbReference type="EMBL" id="AZDA01000079">
    <property type="protein sequence ID" value="KRK35412.1"/>
    <property type="molecule type" value="Genomic_DNA"/>
</dbReference>
<gene>
    <name evidence="2" type="ORF">FC07_GL000139</name>
</gene>
<evidence type="ECO:0000313" key="3">
    <source>
        <dbReference type="Proteomes" id="UP000051461"/>
    </source>
</evidence>
<keyword evidence="1" id="KW-1133">Transmembrane helix</keyword>
<keyword evidence="3" id="KW-1185">Reference proteome</keyword>
<protein>
    <recommendedName>
        <fullName evidence="4">ECF transporter S component</fullName>
    </recommendedName>
</protein>
<sequence>MRLVVYCALAAVLNVVLGETVAALHIPLLFLDTIGTIYMAVEGGILWGALTGFVSNFLLMPFGGGLMELPFAIVSIAVAIVVGLLARHNGFSYRKAIIAGLILSVVAPAIGTPIRLWLYGGFTGSGTDLLIFTLKASGKSMISSTFMGTVVGNFVDKILSCLIVAALVNQPRFKRFLIKQH</sequence>
<evidence type="ECO:0008006" key="4">
    <source>
        <dbReference type="Google" id="ProtNLM"/>
    </source>
</evidence>
<dbReference type="NCBIfam" id="NF045596">
    <property type="entry name" value="ECF_S_CD3073"/>
    <property type="match status" value="1"/>
</dbReference>
<dbReference type="STRING" id="1423726.FC07_GL000139"/>
<dbReference type="Gene3D" id="1.10.1760.20">
    <property type="match status" value="1"/>
</dbReference>